<feature type="transmembrane region" description="Helical" evidence="2">
    <location>
        <begin position="175"/>
        <end position="198"/>
    </location>
</feature>
<dbReference type="Gene3D" id="1.20.1530.20">
    <property type="match status" value="1"/>
</dbReference>
<reference evidence="3" key="1">
    <citation type="journal article" date="2010" name="Science">
        <title>Plasticity of animal genome architecture unmasked by rapid evolution of a pelagic tunicate.</title>
        <authorList>
            <person name="Denoeud F."/>
            <person name="Henriet S."/>
            <person name="Mungpakdee S."/>
            <person name="Aury J.M."/>
            <person name="Da Silva C."/>
            <person name="Brinkmann H."/>
            <person name="Mikhaleva J."/>
            <person name="Olsen L.C."/>
            <person name="Jubin C."/>
            <person name="Canestro C."/>
            <person name="Bouquet J.M."/>
            <person name="Danks G."/>
            <person name="Poulain J."/>
            <person name="Campsteijn C."/>
            <person name="Adamski M."/>
            <person name="Cross I."/>
            <person name="Yadetie F."/>
            <person name="Muffato M."/>
            <person name="Louis A."/>
            <person name="Butcher S."/>
            <person name="Tsagkogeorga G."/>
            <person name="Konrad A."/>
            <person name="Singh S."/>
            <person name="Jensen M.F."/>
            <person name="Cong E.H."/>
            <person name="Eikeseth-Otteraa H."/>
            <person name="Noel B."/>
            <person name="Anthouard V."/>
            <person name="Porcel B.M."/>
            <person name="Kachouri-Lafond R."/>
            <person name="Nishino A."/>
            <person name="Ugolini M."/>
            <person name="Chourrout P."/>
            <person name="Nishida H."/>
            <person name="Aasland R."/>
            <person name="Huzurbazar S."/>
            <person name="Westhof E."/>
            <person name="Delsuc F."/>
            <person name="Lehrach H."/>
            <person name="Reinhardt R."/>
            <person name="Weissenbach J."/>
            <person name="Roy S.W."/>
            <person name="Artiguenave F."/>
            <person name="Postlethwait J.H."/>
            <person name="Manak J.R."/>
            <person name="Thompson E.M."/>
            <person name="Jaillon O."/>
            <person name="Du Pasquier L."/>
            <person name="Boudinot P."/>
            <person name="Liberles D.A."/>
            <person name="Volff J.N."/>
            <person name="Philippe H."/>
            <person name="Lenhard B."/>
            <person name="Roest Crollius H."/>
            <person name="Wincker P."/>
            <person name="Chourrout D."/>
        </authorList>
    </citation>
    <scope>NUCLEOTIDE SEQUENCE [LARGE SCALE GENOMIC DNA]</scope>
</reference>
<evidence type="ECO:0000313" key="3">
    <source>
        <dbReference type="EMBL" id="CBY14734.1"/>
    </source>
</evidence>
<name>E4XYM2_OIKDI</name>
<sequence length="348" mass="38346">MNPLVAVLLKNWFLCGIVLFILLAWADPEIGKKETIILKSLKGGPLHPEITVKYFAVGFIFFNSGLSLKSEELKRAVMQVKLHIFVQSFTLLFVPVFMYFFKSVLAKVTPLDPWLLSGLTVVSCMPPPVSSAVILTKAVGGNEAAAIFNSAFGSFLGIIATPLLLLTFMGESAAMSFGTIFAQLSVTVVIPLICGQILRQFVKEWLEVRKPPFGEMSSFMLLMIIYTTFCDTFLSPHLKIDPYSLITVAVIIFCLQVSFIASTFWLSQLACFGFNAKDTVAIMFTATHKSLTLGIPMLKIIYSGSDHLSLLSIPLLCYHPTQILLGGCLVPSVQKWMSSKLRQVAPDI</sequence>
<comment type="similarity">
    <text evidence="1">Belongs to the bile acid:sodium symporter (BASS) (TC 2.A.28) family.</text>
</comment>
<accession>E4XYM2</accession>
<organism evidence="3">
    <name type="scientific">Oikopleura dioica</name>
    <name type="common">Tunicate</name>
    <dbReference type="NCBI Taxonomy" id="34765"/>
    <lineage>
        <taxon>Eukaryota</taxon>
        <taxon>Metazoa</taxon>
        <taxon>Chordata</taxon>
        <taxon>Tunicata</taxon>
        <taxon>Appendicularia</taxon>
        <taxon>Copelata</taxon>
        <taxon>Oikopleuridae</taxon>
        <taxon>Oikopleura</taxon>
    </lineage>
</organism>
<keyword evidence="2" id="KW-1133">Transmembrane helix</keyword>
<dbReference type="Pfam" id="PF13593">
    <property type="entry name" value="SBF_like"/>
    <property type="match status" value="1"/>
</dbReference>
<protein>
    <recommendedName>
        <fullName evidence="5">Sodium/bile acid cotransporter</fullName>
    </recommendedName>
</protein>
<dbReference type="OrthoDB" id="188035at2759"/>
<dbReference type="FunCoup" id="E4XYM2">
    <property type="interactions" value="17"/>
</dbReference>
<evidence type="ECO:0000313" key="4">
    <source>
        <dbReference type="Proteomes" id="UP000001307"/>
    </source>
</evidence>
<dbReference type="AlphaFoldDB" id="E4XYM2"/>
<dbReference type="PANTHER" id="PTHR18640:SF5">
    <property type="entry name" value="SODIUM_BILE ACID COTRANSPORTER 7"/>
    <property type="match status" value="1"/>
</dbReference>
<gene>
    <name evidence="3" type="ORF">GSOID_T00009806001</name>
</gene>
<feature type="transmembrane region" description="Helical" evidence="2">
    <location>
        <begin position="147"/>
        <end position="169"/>
    </location>
</feature>
<keyword evidence="4" id="KW-1185">Reference proteome</keyword>
<dbReference type="PIRSF" id="PIRSF026166">
    <property type="entry name" value="UCP026166"/>
    <property type="match status" value="1"/>
</dbReference>
<dbReference type="InterPro" id="IPR016833">
    <property type="entry name" value="Put_Na-Bile_cotransptr"/>
</dbReference>
<evidence type="ECO:0000256" key="2">
    <source>
        <dbReference type="SAM" id="Phobius"/>
    </source>
</evidence>
<dbReference type="EMBL" id="FN653339">
    <property type="protein sequence ID" value="CBY14734.1"/>
    <property type="molecule type" value="Genomic_DNA"/>
</dbReference>
<keyword evidence="2" id="KW-0472">Membrane</keyword>
<dbReference type="PANTHER" id="PTHR18640">
    <property type="entry name" value="SOLUTE CARRIER FAMILY 10 MEMBER 7"/>
    <property type="match status" value="1"/>
</dbReference>
<evidence type="ECO:0008006" key="5">
    <source>
        <dbReference type="Google" id="ProtNLM"/>
    </source>
</evidence>
<feature type="transmembrane region" description="Helical" evidence="2">
    <location>
        <begin position="244"/>
        <end position="267"/>
    </location>
</feature>
<feature type="transmembrane region" description="Helical" evidence="2">
    <location>
        <begin position="113"/>
        <end position="135"/>
    </location>
</feature>
<evidence type="ECO:0000256" key="1">
    <source>
        <dbReference type="ARBA" id="ARBA00006528"/>
    </source>
</evidence>
<dbReference type="GO" id="GO:0005886">
    <property type="term" value="C:plasma membrane"/>
    <property type="evidence" value="ECO:0007669"/>
    <property type="project" value="TreeGrafter"/>
</dbReference>
<dbReference type="InterPro" id="IPR038770">
    <property type="entry name" value="Na+/solute_symporter_sf"/>
</dbReference>
<feature type="transmembrane region" description="Helical" evidence="2">
    <location>
        <begin position="219"/>
        <end position="238"/>
    </location>
</feature>
<keyword evidence="2" id="KW-0812">Transmembrane</keyword>
<proteinExistence type="inferred from homology"/>
<dbReference type="InParanoid" id="E4XYM2"/>
<dbReference type="Proteomes" id="UP000001307">
    <property type="component" value="Unassembled WGS sequence"/>
</dbReference>
<feature type="transmembrane region" description="Helical" evidence="2">
    <location>
        <begin position="80"/>
        <end position="101"/>
    </location>
</feature>